<dbReference type="EMBL" id="JANCMW010000130">
    <property type="protein sequence ID" value="MDF0752849.1"/>
    <property type="molecule type" value="Genomic_DNA"/>
</dbReference>
<feature type="non-terminal residue" evidence="3">
    <location>
        <position position="1"/>
    </location>
</feature>
<comment type="similarity">
    <text evidence="1">Belongs to the TonB-dependent receptor family.</text>
</comment>
<dbReference type="PROSITE" id="PS52016">
    <property type="entry name" value="TONB_DEPENDENT_REC_3"/>
    <property type="match status" value="1"/>
</dbReference>
<dbReference type="Gene3D" id="2.170.130.10">
    <property type="entry name" value="TonB-dependent receptor, plug domain"/>
    <property type="match status" value="1"/>
</dbReference>
<evidence type="ECO:0008006" key="5">
    <source>
        <dbReference type="Google" id="ProtNLM"/>
    </source>
</evidence>
<keyword evidence="1" id="KW-0998">Cell outer membrane</keyword>
<sequence>MKSVLRFSASFLALAAAPAAFAQQAPAPDAAAAEDSDQITVTATRAPVNIDQVPASITVLDKAAIDRSQDIGATELLLRTPGISVSRNGGY</sequence>
<evidence type="ECO:0000256" key="2">
    <source>
        <dbReference type="SAM" id="SignalP"/>
    </source>
</evidence>
<gene>
    <name evidence="3" type="ORF">NLU14_21730</name>
</gene>
<keyword evidence="1" id="KW-0472">Membrane</keyword>
<accession>A0ABT5YGN3</accession>
<proteinExistence type="inferred from homology"/>
<feature type="chain" id="PRO_5047098580" description="TonB-dependent receptor" evidence="2">
    <location>
        <begin position="23"/>
        <end position="91"/>
    </location>
</feature>
<reference evidence="3" key="1">
    <citation type="submission" date="2022-07" db="EMBL/GenBank/DDBJ databases">
        <title>Marinobacter iranensis a new bacterium isolate from a hipersaline lake in Iran.</title>
        <authorList>
            <person name="Mohammad A.M.A."/>
            <person name="Cristina S.-P."/>
            <person name="Antonio V."/>
        </authorList>
    </citation>
    <scope>NUCLEOTIDE SEQUENCE</scope>
    <source>
        <strain evidence="3">71-i</strain>
    </source>
</reference>
<dbReference type="Proteomes" id="UP001143391">
    <property type="component" value="Unassembled WGS sequence"/>
</dbReference>
<dbReference type="InterPro" id="IPR037066">
    <property type="entry name" value="Plug_dom_sf"/>
</dbReference>
<organism evidence="3 4">
    <name type="scientific">Marinobacter iranensis</name>
    <dbReference type="NCBI Taxonomy" id="2962607"/>
    <lineage>
        <taxon>Bacteria</taxon>
        <taxon>Pseudomonadati</taxon>
        <taxon>Pseudomonadota</taxon>
        <taxon>Gammaproteobacteria</taxon>
        <taxon>Pseudomonadales</taxon>
        <taxon>Marinobacteraceae</taxon>
        <taxon>Marinobacter</taxon>
    </lineage>
</organism>
<evidence type="ECO:0000313" key="3">
    <source>
        <dbReference type="EMBL" id="MDF0752849.1"/>
    </source>
</evidence>
<evidence type="ECO:0000313" key="4">
    <source>
        <dbReference type="Proteomes" id="UP001143391"/>
    </source>
</evidence>
<keyword evidence="1" id="KW-1134">Transmembrane beta strand</keyword>
<keyword evidence="4" id="KW-1185">Reference proteome</keyword>
<keyword evidence="2" id="KW-0732">Signal</keyword>
<comment type="subcellular location">
    <subcellularLocation>
        <location evidence="1">Cell outer membrane</location>
        <topology evidence="1">Multi-pass membrane protein</topology>
    </subcellularLocation>
</comment>
<dbReference type="InterPro" id="IPR039426">
    <property type="entry name" value="TonB-dep_rcpt-like"/>
</dbReference>
<evidence type="ECO:0000256" key="1">
    <source>
        <dbReference type="PROSITE-ProRule" id="PRU01360"/>
    </source>
</evidence>
<comment type="caution">
    <text evidence="3">The sequence shown here is derived from an EMBL/GenBank/DDBJ whole genome shotgun (WGS) entry which is preliminary data.</text>
</comment>
<feature type="non-terminal residue" evidence="3">
    <location>
        <position position="91"/>
    </location>
</feature>
<keyword evidence="1" id="KW-0813">Transport</keyword>
<name>A0ABT5YGN3_9GAMM</name>
<protein>
    <recommendedName>
        <fullName evidence="5">TonB-dependent receptor</fullName>
    </recommendedName>
</protein>
<keyword evidence="1" id="KW-0812">Transmembrane</keyword>
<dbReference type="SUPFAM" id="SSF56935">
    <property type="entry name" value="Porins"/>
    <property type="match status" value="1"/>
</dbReference>
<feature type="signal peptide" evidence="2">
    <location>
        <begin position="1"/>
        <end position="22"/>
    </location>
</feature>